<feature type="domain" description="C2H2-type" evidence="3">
    <location>
        <begin position="1319"/>
        <end position="1347"/>
    </location>
</feature>
<keyword evidence="4" id="KW-0282">Flagellum</keyword>
<evidence type="ECO:0000313" key="5">
    <source>
        <dbReference type="Proteomes" id="UP001145742"/>
    </source>
</evidence>
<feature type="compositionally biased region" description="Low complexity" evidence="2">
    <location>
        <begin position="1198"/>
        <end position="1216"/>
    </location>
</feature>
<dbReference type="InterPro" id="IPR036236">
    <property type="entry name" value="Znf_C2H2_sf"/>
</dbReference>
<sequence length="1360" mass="151742">MAPTPSRRNPGGLSVRRTEPQDVPDIVSLFSPCTEGVFGRVDVTFLLENSSLAFTLCNEKNEVVAHAAFLDYPNWNITDQADWELFLHRNYPNHKCTPLNTLFVHLFVAKGGHSARCSQEAVRRAFISLPELEFILLFIPAEENLEPDMRTVFEVMAPAPGVGTAFTLFVSARHWCHPRLFVRQARLEDYDDLMPIWTRQSETLKEIHGEYQLVHLMECQGEDNPAAVCEVDGTAVGFMSLCSQVNVSLFQECFELGPFHGLCKPHPEDVLQVPQKPSVGEDESNQTSQTPEPVSSGALEHDPGGAAAVQKDRAVTVSQAELPLDGASTRDWKASETCPFETEEEGDFHPVYRGASSAFCIRLLCIDEEYETRSLDFLHYAFEVFPDKDFCVILVPHHVPEFCLIQSFVRAVPFCTSTLGRELYVFHRAGLLTSFNVRRVTTNDLLGVKTLIQTLSLNERVWSDSKSFTQARRDLDGMPVQAFIAEVSDQIVGVCVIRDEMDIEYVRAHYNIEDFINCNYHQPEEHGHLCHFVLNPVFHRYTKHFLKEVLRLSHKCALYYPIYPQHVEGKLSYSLNHTNRKLVLESRVSVNTRIVVVGASDVGISFLETLIFWPRLKFNNLTMISTHGLPGKDPPGSKSRRFLINSHCFNDEDYAQMSLCSWVNVVVGKMTGINRAAKYVVVAKEKKVPYDYLVLCTGQSYQALAPTGVDVSELPTSSEVMSKWPRRYTGKVPSNHFTLNDDQDCSRAAQWLEENLVGSRGNVIVYGNTIDIYTTAEALLALGIDGSRIHLVQPPLGSGPTCLNNAEVEGAVQQALCQAGVALHRDSVLAQWGEGSHPELITWAAFTTAAGPLTLQCSAFFSFAYRTVDYETFKAISDACLVFDGRLVIDAQFHTNDGSIRAAGPLTKFSRRYYREEWTHSNFSSKEIGFELAASMLSLFDPTPQPHSKPPEGPDGLIPMYRGCKVKGGVLPGGYNYLHISKPAVPIPLDAELALSDHGLEIVTGEAGLGNYFRMHFSKYSMVDSITCFSKDPLPVSNYLCLYGQHERLLNDLCYHWRAGQITDLYSYFREPWSMAIYHDRFIDLQKELRQILMSEQTKAIRKLTFEDEVTTSPVLGLRIKEGPVEAPAKARGGCARPLGEFICQLCKEEYGDPFALAQHRCSRIVRVEYRCPECDKVFSCPANLASHRRWHKPRPPAAKGGPEAGRAPAPAAAPAEEPPKEASGGSGSERDTPSPGGASEAGSEEGLFECPRCAKRFRRQAYLRKHLLGHSAPAPGPEPAAEEPPAAECRLCPVCGETFPSKSSQERHLRLLHAAQVFPCKYCPATFYSSPGLTRHINKCHPSENRQVILLQVPLRPAC</sequence>
<keyword evidence="5" id="KW-1185">Reference proteome</keyword>
<protein>
    <submittedName>
        <fullName evidence="4">Cilia- and flagella-associated protein 61</fullName>
    </submittedName>
</protein>
<dbReference type="InterPro" id="IPR032151">
    <property type="entry name" value="CFAP61_N"/>
</dbReference>
<dbReference type="SUPFAM" id="SSF57667">
    <property type="entry name" value="beta-beta-alpha zinc fingers"/>
    <property type="match status" value="2"/>
</dbReference>
<feature type="domain" description="C2H2-type" evidence="3">
    <location>
        <begin position="1170"/>
        <end position="1197"/>
    </location>
</feature>
<dbReference type="PROSITE" id="PS00028">
    <property type="entry name" value="ZINC_FINGER_C2H2_1"/>
    <property type="match status" value="4"/>
</dbReference>
<evidence type="ECO:0000313" key="4">
    <source>
        <dbReference type="EMBL" id="KAJ7426060.1"/>
    </source>
</evidence>
<dbReference type="SUPFAM" id="SSF51905">
    <property type="entry name" value="FAD/NAD(P)-binding domain"/>
    <property type="match status" value="1"/>
</dbReference>
<keyword evidence="1" id="KW-0863">Zinc-finger</keyword>
<dbReference type="Pfam" id="PF23150">
    <property type="entry name" value="CFAP61_dimer"/>
    <property type="match status" value="1"/>
</dbReference>
<dbReference type="PANTHER" id="PTHR21178">
    <property type="entry name" value="CILIA- AND FLAGELLA-ASSOCIATED PROTEIN 61"/>
    <property type="match status" value="1"/>
</dbReference>
<dbReference type="EMBL" id="WHWB01032325">
    <property type="protein sequence ID" value="KAJ7426060.1"/>
    <property type="molecule type" value="Genomic_DNA"/>
</dbReference>
<organism evidence="4 5">
    <name type="scientific">Willisornis vidua</name>
    <name type="common">Xingu scale-backed antbird</name>
    <dbReference type="NCBI Taxonomy" id="1566151"/>
    <lineage>
        <taxon>Eukaryota</taxon>
        <taxon>Metazoa</taxon>
        <taxon>Chordata</taxon>
        <taxon>Craniata</taxon>
        <taxon>Vertebrata</taxon>
        <taxon>Euteleostomi</taxon>
        <taxon>Archelosauria</taxon>
        <taxon>Archosauria</taxon>
        <taxon>Dinosauria</taxon>
        <taxon>Saurischia</taxon>
        <taxon>Theropoda</taxon>
        <taxon>Coelurosauria</taxon>
        <taxon>Aves</taxon>
        <taxon>Neognathae</taxon>
        <taxon>Neoaves</taxon>
        <taxon>Telluraves</taxon>
        <taxon>Australaves</taxon>
        <taxon>Passeriformes</taxon>
        <taxon>Thamnophilidae</taxon>
        <taxon>Willisornis</taxon>
    </lineage>
</organism>
<feature type="domain" description="C2H2-type" evidence="3">
    <location>
        <begin position="1249"/>
        <end position="1276"/>
    </location>
</feature>
<dbReference type="PROSITE" id="PS50157">
    <property type="entry name" value="ZINC_FINGER_C2H2_2"/>
    <property type="match status" value="4"/>
</dbReference>
<keyword evidence="1" id="KW-0862">Zinc</keyword>
<keyword evidence="4" id="KW-0969">Cilium</keyword>
<dbReference type="Gene3D" id="3.30.160.60">
    <property type="entry name" value="Classic Zinc Finger"/>
    <property type="match status" value="2"/>
</dbReference>
<dbReference type="SUPFAM" id="SSF55729">
    <property type="entry name" value="Acyl-CoA N-acyltransferases (Nat)"/>
    <property type="match status" value="1"/>
</dbReference>
<evidence type="ECO:0000256" key="1">
    <source>
        <dbReference type="PROSITE-ProRule" id="PRU00042"/>
    </source>
</evidence>
<evidence type="ECO:0000259" key="3">
    <source>
        <dbReference type="PROSITE" id="PS50157"/>
    </source>
</evidence>
<name>A0ABQ9DUF0_9PASS</name>
<keyword evidence="1" id="KW-0479">Metal-binding</keyword>
<keyword evidence="4" id="KW-0966">Cell projection</keyword>
<comment type="caution">
    <text evidence="4">The sequence shown here is derived from an EMBL/GenBank/DDBJ whole genome shotgun (WGS) entry which is preliminary data.</text>
</comment>
<dbReference type="Gene3D" id="3.50.50.60">
    <property type="entry name" value="FAD/NAD(P)-binding domain"/>
    <property type="match status" value="2"/>
</dbReference>
<dbReference type="InterPro" id="IPR013087">
    <property type="entry name" value="Znf_C2H2_type"/>
</dbReference>
<dbReference type="InterPro" id="IPR038884">
    <property type="entry name" value="CFAP61"/>
</dbReference>
<feature type="region of interest" description="Disordered" evidence="2">
    <location>
        <begin position="271"/>
        <end position="305"/>
    </location>
</feature>
<dbReference type="InterPro" id="IPR016181">
    <property type="entry name" value="Acyl_CoA_acyltransferase"/>
</dbReference>
<dbReference type="Pfam" id="PF16092">
    <property type="entry name" value="CFAP61_N"/>
    <property type="match status" value="1"/>
</dbReference>
<dbReference type="InterPro" id="IPR056299">
    <property type="entry name" value="CFAP61_dimer"/>
</dbReference>
<gene>
    <name evidence="4" type="primary">CFAP61</name>
    <name evidence="4" type="ORF">WISP_19371</name>
</gene>
<accession>A0ABQ9DUF0</accession>
<dbReference type="Proteomes" id="UP001145742">
    <property type="component" value="Unassembled WGS sequence"/>
</dbReference>
<dbReference type="Pfam" id="PF00096">
    <property type="entry name" value="zf-C2H2"/>
    <property type="match status" value="4"/>
</dbReference>
<proteinExistence type="predicted"/>
<evidence type="ECO:0000256" key="2">
    <source>
        <dbReference type="SAM" id="MobiDB-lite"/>
    </source>
</evidence>
<reference evidence="4" key="1">
    <citation type="submission" date="2019-10" db="EMBL/GenBank/DDBJ databases">
        <authorList>
            <person name="Soares A.E.R."/>
            <person name="Aleixo A."/>
            <person name="Schneider P."/>
            <person name="Miyaki C.Y."/>
            <person name="Schneider M.P."/>
            <person name="Mello C."/>
            <person name="Vasconcelos A.T.R."/>
        </authorList>
    </citation>
    <scope>NUCLEOTIDE SEQUENCE</scope>
    <source>
        <tissue evidence="4">Muscle</tissue>
    </source>
</reference>
<dbReference type="InterPro" id="IPR036188">
    <property type="entry name" value="FAD/NAD-bd_sf"/>
</dbReference>
<feature type="domain" description="C2H2-type" evidence="3">
    <location>
        <begin position="1291"/>
        <end position="1319"/>
    </location>
</feature>
<feature type="region of interest" description="Disordered" evidence="2">
    <location>
        <begin position="1189"/>
        <end position="1245"/>
    </location>
</feature>
<dbReference type="SMART" id="SM00355">
    <property type="entry name" value="ZnF_C2H2"/>
    <property type="match status" value="5"/>
</dbReference>
<dbReference type="PANTHER" id="PTHR21178:SF8">
    <property type="entry name" value="CILIA- AND FLAGELLA-ASSOCIATED PROTEIN 61"/>
    <property type="match status" value="1"/>
</dbReference>